<dbReference type="SUPFAM" id="SSF50729">
    <property type="entry name" value="PH domain-like"/>
    <property type="match status" value="1"/>
</dbReference>
<gene>
    <name evidence="2" type="ORF">SAMN06265827_11062</name>
</gene>
<sequence length="111" mass="12588">MAKNVTVDFRLQEGEELIKKGKANYASNLINKQGGELYLTNQRLIFKAHGINVGDKMTIINIDDIMAFEKATNMIVIPNGLRVITQDGQKYKFVVYGRKKWVNELSKLING</sequence>
<dbReference type="AlphaFoldDB" id="A0A285GTH2"/>
<dbReference type="InterPro" id="IPR004182">
    <property type="entry name" value="GRAM"/>
</dbReference>
<reference evidence="3" key="1">
    <citation type="submission" date="2017-09" db="EMBL/GenBank/DDBJ databases">
        <authorList>
            <person name="Varghese N."/>
            <person name="Submissions S."/>
        </authorList>
    </citation>
    <scope>NUCLEOTIDE SEQUENCE [LARGE SCALE GENOMIC DNA]</scope>
    <source>
        <strain evidence="3">MSL47</strain>
    </source>
</reference>
<proteinExistence type="predicted"/>
<dbReference type="RefSeq" id="WP_097017634.1">
    <property type="nucleotide sequence ID" value="NZ_OBDZ01000010.1"/>
</dbReference>
<evidence type="ECO:0000313" key="2">
    <source>
        <dbReference type="EMBL" id="SNY26849.1"/>
    </source>
</evidence>
<feature type="domain" description="GRAM" evidence="1">
    <location>
        <begin position="8"/>
        <end position="93"/>
    </location>
</feature>
<dbReference type="Pfam" id="PF02893">
    <property type="entry name" value="GRAM"/>
    <property type="match status" value="1"/>
</dbReference>
<dbReference type="EMBL" id="OBDZ01000010">
    <property type="protein sequence ID" value="SNY26849.1"/>
    <property type="molecule type" value="Genomic_DNA"/>
</dbReference>
<organism evidence="2 3">
    <name type="scientific">Orenia metallireducens</name>
    <dbReference type="NCBI Taxonomy" id="1413210"/>
    <lineage>
        <taxon>Bacteria</taxon>
        <taxon>Bacillati</taxon>
        <taxon>Bacillota</taxon>
        <taxon>Clostridia</taxon>
        <taxon>Halanaerobiales</taxon>
        <taxon>Halobacteroidaceae</taxon>
        <taxon>Orenia</taxon>
    </lineage>
</organism>
<dbReference type="InterPro" id="IPR011993">
    <property type="entry name" value="PH-like_dom_sf"/>
</dbReference>
<evidence type="ECO:0000313" key="3">
    <source>
        <dbReference type="Proteomes" id="UP000219573"/>
    </source>
</evidence>
<name>A0A285GTH2_9FIRM</name>
<keyword evidence="3" id="KW-1185">Reference proteome</keyword>
<accession>A0A285GTH2</accession>
<evidence type="ECO:0000259" key="1">
    <source>
        <dbReference type="Pfam" id="PF02893"/>
    </source>
</evidence>
<dbReference type="Proteomes" id="UP000219573">
    <property type="component" value="Unassembled WGS sequence"/>
</dbReference>
<dbReference type="Gene3D" id="2.30.29.30">
    <property type="entry name" value="Pleckstrin-homology domain (PH domain)/Phosphotyrosine-binding domain (PTB)"/>
    <property type="match status" value="1"/>
</dbReference>
<protein>
    <submittedName>
        <fullName evidence="2">GRAM domain-containing protein</fullName>
    </submittedName>
</protein>